<evidence type="ECO:0000313" key="4">
    <source>
        <dbReference type="Proteomes" id="UP000281708"/>
    </source>
</evidence>
<dbReference type="RefSeq" id="WP_121807081.1">
    <property type="nucleotide sequence ID" value="NZ_RDBE01000010.1"/>
</dbReference>
<dbReference type="Pfam" id="PF09347">
    <property type="entry name" value="DUF1989"/>
    <property type="match status" value="1"/>
</dbReference>
<protein>
    <submittedName>
        <fullName evidence="3">Urea carboxylase-associated family protein</fullName>
    </submittedName>
</protein>
<dbReference type="NCBIfam" id="TIGR03425">
    <property type="entry name" value="urea_degr_2"/>
    <property type="match status" value="1"/>
</dbReference>
<feature type="region of interest" description="Disordered" evidence="1">
    <location>
        <begin position="1"/>
        <end position="27"/>
    </location>
</feature>
<comment type="caution">
    <text evidence="3">The sequence shown here is derived from an EMBL/GenBank/DDBJ whole genome shotgun (WGS) entry which is preliminary data.</text>
</comment>
<dbReference type="PANTHER" id="PTHR31527:SF0">
    <property type="entry name" value="RE64534P"/>
    <property type="match status" value="1"/>
</dbReference>
<feature type="compositionally biased region" description="Basic and acidic residues" evidence="1">
    <location>
        <begin position="1"/>
        <end position="13"/>
    </location>
</feature>
<dbReference type="Proteomes" id="UP000281708">
    <property type="component" value="Unassembled WGS sequence"/>
</dbReference>
<evidence type="ECO:0000256" key="1">
    <source>
        <dbReference type="SAM" id="MobiDB-lite"/>
    </source>
</evidence>
<dbReference type="AlphaFoldDB" id="A0A3L8NWP3"/>
<dbReference type="InterPro" id="IPR017792">
    <property type="entry name" value="UAAP1"/>
</dbReference>
<gene>
    <name evidence="3" type="ORF">D9V37_15495</name>
</gene>
<sequence>MPTDERVSHREAGRATGDLASARDDARAQGTSVSDWMAYLPASSSPYPPAGVDPAELTWAETVAPGGYTHRRVARGTRIRFEDLTGEACAHVVVLNALAPWERLNVADTQKIPWQAYLGTDHPLLSGDGRVLATVLGDTSGHHDAFCGTSTDAWNQQRYGDAAPQGPTPSGRARLTLAAAKHGLAPRDLPPSVSFFQGVRVAADGAFDWLGSAGPGTSVDLLAELPLIVLVANVPHPLDPRPDYVVGPLRVHAWRSRPTGPDDARFEASPERRRAYLNSLDYATAAGL</sequence>
<evidence type="ECO:0000313" key="3">
    <source>
        <dbReference type="EMBL" id="RLV47575.1"/>
    </source>
</evidence>
<dbReference type="EMBL" id="RDBE01000010">
    <property type="protein sequence ID" value="RLV47575.1"/>
    <property type="molecule type" value="Genomic_DNA"/>
</dbReference>
<keyword evidence="4" id="KW-1185">Reference proteome</keyword>
<reference evidence="3 4" key="1">
    <citation type="submission" date="2018-10" db="EMBL/GenBank/DDBJ databases">
        <title>Marmoricola sp. 4Q3S-7 whole genome shotgun sequence.</title>
        <authorList>
            <person name="Li F."/>
        </authorList>
    </citation>
    <scope>NUCLEOTIDE SEQUENCE [LARGE SCALE GENOMIC DNA]</scope>
    <source>
        <strain evidence="3 4">4Q3S-7</strain>
    </source>
</reference>
<dbReference type="InterPro" id="IPR018959">
    <property type="entry name" value="DUF1989"/>
</dbReference>
<feature type="domain" description="DUF1989" evidence="2">
    <location>
        <begin position="61"/>
        <end position="228"/>
    </location>
</feature>
<name>A0A3L8NWP3_9ACTN</name>
<organism evidence="3 4">
    <name type="scientific">Nocardioides mangrovicus</name>
    <dbReference type="NCBI Taxonomy" id="2478913"/>
    <lineage>
        <taxon>Bacteria</taxon>
        <taxon>Bacillati</taxon>
        <taxon>Actinomycetota</taxon>
        <taxon>Actinomycetes</taxon>
        <taxon>Propionibacteriales</taxon>
        <taxon>Nocardioidaceae</taxon>
        <taxon>Nocardioides</taxon>
    </lineage>
</organism>
<evidence type="ECO:0000259" key="2">
    <source>
        <dbReference type="Pfam" id="PF09347"/>
    </source>
</evidence>
<dbReference type="OrthoDB" id="9772660at2"/>
<dbReference type="PANTHER" id="PTHR31527">
    <property type="entry name" value="RE64534P"/>
    <property type="match status" value="1"/>
</dbReference>
<accession>A0A3L8NWP3</accession>
<proteinExistence type="predicted"/>